<feature type="active site" description="Proton acceptor" evidence="8">
    <location>
        <position position="66"/>
    </location>
</feature>
<dbReference type="Pfam" id="PF23023">
    <property type="entry name" value="Anti-Pycsar_Apyc1"/>
    <property type="match status" value="1"/>
</dbReference>
<comment type="subunit">
    <text evidence="1 8">Homodimer.</text>
</comment>
<feature type="binding site" evidence="8">
    <location>
        <position position="66"/>
    </location>
    <ligand>
        <name>Zn(2+)</name>
        <dbReference type="ChEBI" id="CHEBI:29105"/>
        <label>2</label>
        <note>catalytic</note>
    </ligand>
</feature>
<gene>
    <name evidence="8" type="primary">rnz</name>
    <name evidence="9" type="ORF">SAMN05216421_1748</name>
</gene>
<evidence type="ECO:0000256" key="7">
    <source>
        <dbReference type="ARBA" id="ARBA00022833"/>
    </source>
</evidence>
<dbReference type="NCBIfam" id="NF000801">
    <property type="entry name" value="PRK00055.1-3"/>
    <property type="match status" value="1"/>
</dbReference>
<evidence type="ECO:0000313" key="10">
    <source>
        <dbReference type="Proteomes" id="UP000243207"/>
    </source>
</evidence>
<dbReference type="InterPro" id="IPR013471">
    <property type="entry name" value="RNase_Z/BN"/>
</dbReference>
<dbReference type="Gene3D" id="3.60.15.10">
    <property type="entry name" value="Ribonuclease Z/Hydroxyacylglutathione hydrolase-like"/>
    <property type="match status" value="1"/>
</dbReference>
<sequence length="324" mass="36163">MDLLFLGTSSGTPTRSRNVSGLALTEETGKRWYLVDCGEATQHQLLRTPLSLHDLSAIFITHVHGDHCYGLPGLLASAGMSGRREPLEIMAPQGIKQWVDATLTMSRTHLPFDLVFHATEQLGEWRNSNLRAQAIELSHRVPSYGYCFTEARPDPRLDVEKLDREGVPRGHLWGRLARGHDVEFEGRALRSDDFLIFNRKPRRIVVGGDNDTPELLNEVARSAQVLVHEATYTQEIAERGKADFGHSTACAVASFAESISVPNLVLTHFSARYQANPERSPSIADIHTEASGVYSGRLFLAEDFARYRLGRDGCLERYREPARG</sequence>
<evidence type="ECO:0000256" key="3">
    <source>
        <dbReference type="ARBA" id="ARBA00022722"/>
    </source>
</evidence>
<keyword evidence="5 8" id="KW-0255">Endonuclease</keyword>
<evidence type="ECO:0000256" key="8">
    <source>
        <dbReference type="HAMAP-Rule" id="MF_01818"/>
    </source>
</evidence>
<feature type="binding site" evidence="8">
    <location>
        <position position="268"/>
    </location>
    <ligand>
        <name>Zn(2+)</name>
        <dbReference type="ChEBI" id="CHEBI:29105"/>
        <label>2</label>
        <note>catalytic</note>
    </ligand>
</feature>
<organism evidence="9 10">
    <name type="scientific">Halopseudomonas xinjiangensis</name>
    <dbReference type="NCBI Taxonomy" id="487184"/>
    <lineage>
        <taxon>Bacteria</taxon>
        <taxon>Pseudomonadati</taxon>
        <taxon>Pseudomonadota</taxon>
        <taxon>Gammaproteobacteria</taxon>
        <taxon>Pseudomonadales</taxon>
        <taxon>Pseudomonadaceae</taxon>
        <taxon>Halopseudomonas</taxon>
    </lineage>
</organism>
<evidence type="ECO:0000256" key="2">
    <source>
        <dbReference type="ARBA" id="ARBA00022694"/>
    </source>
</evidence>
<dbReference type="GO" id="GO:0042781">
    <property type="term" value="F:3'-tRNA processing endoribonuclease activity"/>
    <property type="evidence" value="ECO:0007669"/>
    <property type="project" value="UniProtKB-UniRule"/>
</dbReference>
<evidence type="ECO:0000256" key="4">
    <source>
        <dbReference type="ARBA" id="ARBA00022723"/>
    </source>
</evidence>
<evidence type="ECO:0000256" key="5">
    <source>
        <dbReference type="ARBA" id="ARBA00022759"/>
    </source>
</evidence>
<feature type="binding site" evidence="8">
    <location>
        <position position="209"/>
    </location>
    <ligand>
        <name>Zn(2+)</name>
        <dbReference type="ChEBI" id="CHEBI:29105"/>
        <label>1</label>
        <note>catalytic</note>
    </ligand>
</feature>
<dbReference type="AlphaFoldDB" id="A0A1H1T7C0"/>
<dbReference type="PANTHER" id="PTHR46018:SF2">
    <property type="entry name" value="ZINC PHOSPHODIESTERASE ELAC PROTEIN 1"/>
    <property type="match status" value="1"/>
</dbReference>
<comment type="catalytic activity">
    <reaction evidence="8">
        <text>Endonucleolytic cleavage of RNA, removing extra 3' nucleotides from tRNA precursor, generating 3' termini of tRNAs. A 3'-hydroxy group is left at the tRNA terminus and a 5'-phosphoryl group is left at the trailer molecule.</text>
        <dbReference type="EC" id="3.1.26.11"/>
    </reaction>
</comment>
<evidence type="ECO:0000256" key="6">
    <source>
        <dbReference type="ARBA" id="ARBA00022801"/>
    </source>
</evidence>
<dbReference type="SUPFAM" id="SSF56281">
    <property type="entry name" value="Metallo-hydrolase/oxidoreductase"/>
    <property type="match status" value="1"/>
</dbReference>
<comment type="function">
    <text evidence="8">Zinc phosphodiesterase, which displays some tRNA 3'-processing endonuclease activity. Probably involved in tRNA maturation, by removing a 3'-trailer from precursor tRNA.</text>
</comment>
<dbReference type="RefSeq" id="WP_093393299.1">
    <property type="nucleotide sequence ID" value="NZ_LT629736.1"/>
</dbReference>
<proteinExistence type="inferred from homology"/>
<evidence type="ECO:0000256" key="1">
    <source>
        <dbReference type="ARBA" id="ARBA00011738"/>
    </source>
</evidence>
<feature type="binding site" evidence="8">
    <location>
        <position position="62"/>
    </location>
    <ligand>
        <name>Zn(2+)</name>
        <dbReference type="ChEBI" id="CHEBI:29105"/>
        <label>1</label>
        <note>catalytic</note>
    </ligand>
</feature>
<dbReference type="STRING" id="487184.SAMN05216421_1748"/>
<keyword evidence="4 8" id="KW-0479">Metal-binding</keyword>
<dbReference type="OrthoDB" id="9803916at2"/>
<dbReference type="CDD" id="cd07717">
    <property type="entry name" value="RNaseZ_ZiPD-like_MBL-fold"/>
    <property type="match status" value="1"/>
</dbReference>
<dbReference type="GO" id="GO:0008270">
    <property type="term" value="F:zinc ion binding"/>
    <property type="evidence" value="ECO:0007669"/>
    <property type="project" value="UniProtKB-UniRule"/>
</dbReference>
<keyword evidence="3 8" id="KW-0540">Nuclease</keyword>
<feature type="binding site" evidence="8">
    <location>
        <position position="209"/>
    </location>
    <ligand>
        <name>Zn(2+)</name>
        <dbReference type="ChEBI" id="CHEBI:29105"/>
        <label>2</label>
        <note>catalytic</note>
    </ligand>
</feature>
<dbReference type="Proteomes" id="UP000243207">
    <property type="component" value="Chromosome I"/>
</dbReference>
<feature type="binding site" evidence="8">
    <location>
        <position position="67"/>
    </location>
    <ligand>
        <name>Zn(2+)</name>
        <dbReference type="ChEBI" id="CHEBI:29105"/>
        <label>2</label>
        <note>catalytic</note>
    </ligand>
</feature>
<name>A0A1H1T7C0_9GAMM</name>
<keyword evidence="6 8" id="KW-0378">Hydrolase</keyword>
<dbReference type="HAMAP" id="MF_01818">
    <property type="entry name" value="RNase_Z_BN"/>
    <property type="match status" value="1"/>
</dbReference>
<dbReference type="EMBL" id="LT629736">
    <property type="protein sequence ID" value="SDS56063.1"/>
    <property type="molecule type" value="Genomic_DNA"/>
</dbReference>
<comment type="similarity">
    <text evidence="8">Belongs to the RNase Z family.</text>
</comment>
<protein>
    <recommendedName>
        <fullName evidence="8">Ribonuclease Z</fullName>
        <shortName evidence="8">RNase Z</shortName>
        <ecNumber evidence="8">3.1.26.11</ecNumber>
    </recommendedName>
    <alternativeName>
        <fullName evidence="8">tRNA 3 endonuclease</fullName>
    </alternativeName>
    <alternativeName>
        <fullName evidence="8">tRNase Z</fullName>
    </alternativeName>
</protein>
<dbReference type="PANTHER" id="PTHR46018">
    <property type="entry name" value="ZINC PHOSPHODIESTERASE ELAC PROTEIN 1"/>
    <property type="match status" value="1"/>
</dbReference>
<comment type="cofactor">
    <cofactor evidence="8">
        <name>Zn(2+)</name>
        <dbReference type="ChEBI" id="CHEBI:29105"/>
    </cofactor>
    <text evidence="8">Binds 2 Zn(2+) ions.</text>
</comment>
<keyword evidence="2 8" id="KW-0819">tRNA processing</keyword>
<dbReference type="EC" id="3.1.26.11" evidence="8"/>
<keyword evidence="10" id="KW-1185">Reference proteome</keyword>
<accession>A0A1H1T7C0</accession>
<keyword evidence="7 8" id="KW-0862">Zinc</keyword>
<evidence type="ECO:0000313" key="9">
    <source>
        <dbReference type="EMBL" id="SDS56063.1"/>
    </source>
</evidence>
<feature type="binding site" evidence="8">
    <location>
        <position position="64"/>
    </location>
    <ligand>
        <name>Zn(2+)</name>
        <dbReference type="ChEBI" id="CHEBI:29105"/>
        <label>1</label>
        <note>catalytic</note>
    </ligand>
</feature>
<dbReference type="InterPro" id="IPR036866">
    <property type="entry name" value="RibonucZ/Hydroxyglut_hydro"/>
</dbReference>
<reference evidence="10" key="1">
    <citation type="submission" date="2016-10" db="EMBL/GenBank/DDBJ databases">
        <authorList>
            <person name="Varghese N."/>
            <person name="Submissions S."/>
        </authorList>
    </citation>
    <scope>NUCLEOTIDE SEQUENCE [LARGE SCALE GENOMIC DNA]</scope>
    <source>
        <strain evidence="10">NRRL B-51270</strain>
    </source>
</reference>
<feature type="binding site" evidence="8">
    <location>
        <position position="139"/>
    </location>
    <ligand>
        <name>Zn(2+)</name>
        <dbReference type="ChEBI" id="CHEBI:29105"/>
        <label>1</label>
        <note>catalytic</note>
    </ligand>
</feature>